<evidence type="ECO:0000256" key="8">
    <source>
        <dbReference type="ARBA" id="ARBA00023012"/>
    </source>
</evidence>
<feature type="transmembrane region" description="Helical" evidence="9">
    <location>
        <begin position="57"/>
        <end position="75"/>
    </location>
</feature>
<dbReference type="RefSeq" id="WP_409123967.1">
    <property type="nucleotide sequence ID" value="NZ_JBJVNI010000036.1"/>
</dbReference>
<evidence type="ECO:0000256" key="7">
    <source>
        <dbReference type="ARBA" id="ARBA00022840"/>
    </source>
</evidence>
<keyword evidence="9" id="KW-0812">Transmembrane</keyword>
<keyword evidence="5" id="KW-0547">Nucleotide-binding</keyword>
<evidence type="ECO:0000313" key="12">
    <source>
        <dbReference type="Proteomes" id="UP001631957"/>
    </source>
</evidence>
<dbReference type="InterPro" id="IPR011712">
    <property type="entry name" value="Sig_transdc_His_kin_sub3_dim/P"/>
</dbReference>
<evidence type="ECO:0000259" key="10">
    <source>
        <dbReference type="Pfam" id="PF07730"/>
    </source>
</evidence>
<reference evidence="11 12" key="1">
    <citation type="submission" date="2024-12" db="EMBL/GenBank/DDBJ databases">
        <title>Forecasting of Potato common scab and diversities of Pathogenic streptomyces spp. in china.</title>
        <authorList>
            <person name="Handique U."/>
            <person name="Wu J."/>
        </authorList>
    </citation>
    <scope>NUCLEOTIDE SEQUENCE [LARGE SCALE GENOMIC DNA]</scope>
    <source>
        <strain evidence="11 12">ZRIMU1530</strain>
    </source>
</reference>
<accession>A0ABW9I977</accession>
<dbReference type="SUPFAM" id="SSF55874">
    <property type="entry name" value="ATPase domain of HSP90 chaperone/DNA topoisomerase II/histidine kinase"/>
    <property type="match status" value="1"/>
</dbReference>
<keyword evidence="6 11" id="KW-0418">Kinase</keyword>
<dbReference type="CDD" id="cd16917">
    <property type="entry name" value="HATPase_UhpB-NarQ-NarX-like"/>
    <property type="match status" value="1"/>
</dbReference>
<comment type="caution">
    <text evidence="11">The sequence shown here is derived from an EMBL/GenBank/DDBJ whole genome shotgun (WGS) entry which is preliminary data.</text>
</comment>
<dbReference type="InterPro" id="IPR036890">
    <property type="entry name" value="HATPase_C_sf"/>
</dbReference>
<evidence type="ECO:0000313" key="11">
    <source>
        <dbReference type="EMBL" id="MFM9615542.1"/>
    </source>
</evidence>
<dbReference type="Gene3D" id="1.20.5.1930">
    <property type="match status" value="1"/>
</dbReference>
<keyword evidence="8" id="KW-0902">Two-component regulatory system</keyword>
<keyword evidence="12" id="KW-1185">Reference proteome</keyword>
<evidence type="ECO:0000256" key="1">
    <source>
        <dbReference type="ARBA" id="ARBA00000085"/>
    </source>
</evidence>
<evidence type="ECO:0000256" key="5">
    <source>
        <dbReference type="ARBA" id="ARBA00022741"/>
    </source>
</evidence>
<keyword evidence="3" id="KW-0597">Phosphoprotein</keyword>
<dbReference type="PANTHER" id="PTHR24421:SF10">
    <property type="entry name" value="NITRATE_NITRITE SENSOR PROTEIN NARQ"/>
    <property type="match status" value="1"/>
</dbReference>
<dbReference type="Proteomes" id="UP001631957">
    <property type="component" value="Unassembled WGS sequence"/>
</dbReference>
<comment type="catalytic activity">
    <reaction evidence="1">
        <text>ATP + protein L-histidine = ADP + protein N-phospho-L-histidine.</text>
        <dbReference type="EC" id="2.7.13.3"/>
    </reaction>
</comment>
<proteinExistence type="predicted"/>
<dbReference type="PANTHER" id="PTHR24421">
    <property type="entry name" value="NITRATE/NITRITE SENSOR PROTEIN NARX-RELATED"/>
    <property type="match status" value="1"/>
</dbReference>
<dbReference type="EMBL" id="JBJVNI010000036">
    <property type="protein sequence ID" value="MFM9615542.1"/>
    <property type="molecule type" value="Genomic_DNA"/>
</dbReference>
<keyword evidence="4" id="KW-0808">Transferase</keyword>
<evidence type="ECO:0000256" key="3">
    <source>
        <dbReference type="ARBA" id="ARBA00022553"/>
    </source>
</evidence>
<evidence type="ECO:0000256" key="2">
    <source>
        <dbReference type="ARBA" id="ARBA00012438"/>
    </source>
</evidence>
<feature type="domain" description="Signal transduction histidine kinase subgroup 3 dimerisation and phosphoacceptor" evidence="10">
    <location>
        <begin position="188"/>
        <end position="253"/>
    </location>
</feature>
<feature type="transmembrane region" description="Helical" evidence="9">
    <location>
        <begin position="137"/>
        <end position="159"/>
    </location>
</feature>
<evidence type="ECO:0000256" key="9">
    <source>
        <dbReference type="SAM" id="Phobius"/>
    </source>
</evidence>
<evidence type="ECO:0000256" key="6">
    <source>
        <dbReference type="ARBA" id="ARBA00022777"/>
    </source>
</evidence>
<dbReference type="InterPro" id="IPR050482">
    <property type="entry name" value="Sensor_HK_TwoCompSys"/>
</dbReference>
<organism evidence="11 12">
    <name type="scientific">Streptomyces niveiscabiei</name>
    <dbReference type="NCBI Taxonomy" id="164115"/>
    <lineage>
        <taxon>Bacteria</taxon>
        <taxon>Bacillati</taxon>
        <taxon>Actinomycetota</taxon>
        <taxon>Actinomycetes</taxon>
        <taxon>Kitasatosporales</taxon>
        <taxon>Streptomycetaceae</taxon>
        <taxon>Streptomyces</taxon>
    </lineage>
</organism>
<dbReference type="EC" id="2.7.13.3" evidence="2"/>
<feature type="transmembrane region" description="Helical" evidence="9">
    <location>
        <begin position="28"/>
        <end position="50"/>
    </location>
</feature>
<evidence type="ECO:0000256" key="4">
    <source>
        <dbReference type="ARBA" id="ARBA00022679"/>
    </source>
</evidence>
<dbReference type="Gene3D" id="3.30.565.10">
    <property type="entry name" value="Histidine kinase-like ATPase, C-terminal domain"/>
    <property type="match status" value="1"/>
</dbReference>
<keyword evidence="9" id="KW-0472">Membrane</keyword>
<keyword evidence="7" id="KW-0067">ATP-binding</keyword>
<sequence length="397" mass="41649">MSRSHRVTVAALVAVAAAIDLGDLHWFGFRLSWLAVVLAAGVALGVSLVWHRTRPAAALAVAGLGYLVAWTGFVLMPEPRLVPTMAQAAVWVVVFGQIAEGTDRMRVAAVGVLGGCVALDALQSLRFVGESDAPLTMLLFNAMTSTFVPLVLCAAAYAVRGRLQLATARAAQAERLRELDARSAAHAERVRLARELHDVVANRLSAVAMRITAAGHVRRSAVTPEGEVLDEIGREIDTALGELRSMLGTLRSDGSGTPTAPPPSLAHVEELALRCGAEVEVVVEGVAVRLPSVVDLAAYRIVQEALANVTRHARPARAVVTVGYREDGVHLRVDDEGASTEASGTPAGHGIIGMRERAALCGGWAGAGVRAGGGWTVEAVLPLREPAPHPEKPTPLA</sequence>
<name>A0ABW9I977_9ACTN</name>
<dbReference type="Pfam" id="PF07730">
    <property type="entry name" value="HisKA_3"/>
    <property type="match status" value="1"/>
</dbReference>
<dbReference type="GO" id="GO:0016301">
    <property type="term" value="F:kinase activity"/>
    <property type="evidence" value="ECO:0007669"/>
    <property type="project" value="UniProtKB-KW"/>
</dbReference>
<keyword evidence="9" id="KW-1133">Transmembrane helix</keyword>
<gene>
    <name evidence="11" type="ORF">ACKI18_43535</name>
</gene>
<protein>
    <recommendedName>
        <fullName evidence="2">histidine kinase</fullName>
        <ecNumber evidence="2">2.7.13.3</ecNumber>
    </recommendedName>
</protein>